<accession>A0ABU3Q5R3</accession>
<protein>
    <submittedName>
        <fullName evidence="4">Response regulator</fullName>
    </submittedName>
</protein>
<feature type="modified residue" description="4-aspartylphosphate" evidence="2">
    <location>
        <position position="59"/>
    </location>
</feature>
<evidence type="ECO:0000259" key="3">
    <source>
        <dbReference type="PROSITE" id="PS50110"/>
    </source>
</evidence>
<dbReference type="Gene3D" id="3.40.50.2300">
    <property type="match status" value="1"/>
</dbReference>
<dbReference type="Pfam" id="PF00072">
    <property type="entry name" value="Response_reg"/>
    <property type="match status" value="1"/>
</dbReference>
<reference evidence="4 5" key="1">
    <citation type="submission" date="2023-05" db="EMBL/GenBank/DDBJ databases">
        <authorList>
            <person name="Guo Y."/>
        </authorList>
    </citation>
    <scope>NUCLEOTIDE SEQUENCE [LARGE SCALE GENOMIC DNA]</scope>
    <source>
        <strain evidence="4 5">GR2756</strain>
    </source>
</reference>
<name>A0ABU3Q5R3_9SPHN</name>
<dbReference type="Proteomes" id="UP001259572">
    <property type="component" value="Unassembled WGS sequence"/>
</dbReference>
<dbReference type="PANTHER" id="PTHR44591">
    <property type="entry name" value="STRESS RESPONSE REGULATOR PROTEIN 1"/>
    <property type="match status" value="1"/>
</dbReference>
<sequence length="123" mass="13434">MGYADTHKVALVVDDETFARLFAVQIFLDHGFTVLEAADAAEGLATLDRNDDVAILFTDISMPGEMNGLDLIERAREMRPEITLLLTSGCVEPSRAERPEGVRFLAKPYTAHSLLEAIRGTAA</sequence>
<dbReference type="PANTHER" id="PTHR44591:SF3">
    <property type="entry name" value="RESPONSE REGULATORY DOMAIN-CONTAINING PROTEIN"/>
    <property type="match status" value="1"/>
</dbReference>
<dbReference type="PROSITE" id="PS50110">
    <property type="entry name" value="RESPONSE_REGULATORY"/>
    <property type="match status" value="1"/>
</dbReference>
<dbReference type="SUPFAM" id="SSF52172">
    <property type="entry name" value="CheY-like"/>
    <property type="match status" value="1"/>
</dbReference>
<dbReference type="SMART" id="SM00448">
    <property type="entry name" value="REC"/>
    <property type="match status" value="1"/>
</dbReference>
<keyword evidence="5" id="KW-1185">Reference proteome</keyword>
<evidence type="ECO:0000313" key="4">
    <source>
        <dbReference type="EMBL" id="MDT9598303.1"/>
    </source>
</evidence>
<dbReference type="EMBL" id="JAVUPU010000002">
    <property type="protein sequence ID" value="MDT9598303.1"/>
    <property type="molecule type" value="Genomic_DNA"/>
</dbReference>
<evidence type="ECO:0000256" key="2">
    <source>
        <dbReference type="PROSITE-ProRule" id="PRU00169"/>
    </source>
</evidence>
<gene>
    <name evidence="4" type="ORF">RQX22_04980</name>
</gene>
<dbReference type="RefSeq" id="WP_315724222.1">
    <property type="nucleotide sequence ID" value="NZ_JAVUPU010000002.1"/>
</dbReference>
<dbReference type="InterPro" id="IPR011006">
    <property type="entry name" value="CheY-like_superfamily"/>
</dbReference>
<comment type="caution">
    <text evidence="4">The sequence shown here is derived from an EMBL/GenBank/DDBJ whole genome shotgun (WGS) entry which is preliminary data.</text>
</comment>
<evidence type="ECO:0000313" key="5">
    <source>
        <dbReference type="Proteomes" id="UP001259572"/>
    </source>
</evidence>
<organism evidence="4 5">
    <name type="scientific">Sphingosinicella rhizophila</name>
    <dbReference type="NCBI Taxonomy" id="3050082"/>
    <lineage>
        <taxon>Bacteria</taxon>
        <taxon>Pseudomonadati</taxon>
        <taxon>Pseudomonadota</taxon>
        <taxon>Alphaproteobacteria</taxon>
        <taxon>Sphingomonadales</taxon>
        <taxon>Sphingosinicellaceae</taxon>
        <taxon>Sphingosinicella</taxon>
    </lineage>
</organism>
<keyword evidence="1 2" id="KW-0597">Phosphoprotein</keyword>
<dbReference type="InterPro" id="IPR001789">
    <property type="entry name" value="Sig_transdc_resp-reg_receiver"/>
</dbReference>
<dbReference type="InterPro" id="IPR050595">
    <property type="entry name" value="Bact_response_regulator"/>
</dbReference>
<evidence type="ECO:0000256" key="1">
    <source>
        <dbReference type="ARBA" id="ARBA00022553"/>
    </source>
</evidence>
<proteinExistence type="predicted"/>
<feature type="domain" description="Response regulatory" evidence="3">
    <location>
        <begin position="9"/>
        <end position="122"/>
    </location>
</feature>